<dbReference type="Proteomes" id="UP001432322">
    <property type="component" value="Unassembled WGS sequence"/>
</dbReference>
<feature type="non-terminal residue" evidence="1">
    <location>
        <position position="149"/>
    </location>
</feature>
<proteinExistence type="predicted"/>
<organism evidence="1 2">
    <name type="scientific">Pristionchus fissidentatus</name>
    <dbReference type="NCBI Taxonomy" id="1538716"/>
    <lineage>
        <taxon>Eukaryota</taxon>
        <taxon>Metazoa</taxon>
        <taxon>Ecdysozoa</taxon>
        <taxon>Nematoda</taxon>
        <taxon>Chromadorea</taxon>
        <taxon>Rhabditida</taxon>
        <taxon>Rhabditina</taxon>
        <taxon>Diplogasteromorpha</taxon>
        <taxon>Diplogasteroidea</taxon>
        <taxon>Neodiplogasteridae</taxon>
        <taxon>Pristionchus</taxon>
    </lineage>
</organism>
<protein>
    <submittedName>
        <fullName evidence="1">Uncharacterized protein</fullName>
    </submittedName>
</protein>
<dbReference type="AlphaFoldDB" id="A0AAV5VAY1"/>
<sequence>MRRPSRISSKPVGDAEWNSKVEKRLEVALKLNIPKLVMTLVEHFKPTTDDRLNAVRLINTVAAYSKYTPLLPKYLDEFSDANDFLECMKSKQIEISDKTKVLIFDHFLDGERAAKRFRMDANAPRAVCFAVDPDWPDSRVIVIDGVSIL</sequence>
<dbReference type="EMBL" id="BTSY01000002">
    <property type="protein sequence ID" value="GMT16526.1"/>
    <property type="molecule type" value="Genomic_DNA"/>
</dbReference>
<keyword evidence="2" id="KW-1185">Reference proteome</keyword>
<evidence type="ECO:0000313" key="2">
    <source>
        <dbReference type="Proteomes" id="UP001432322"/>
    </source>
</evidence>
<reference evidence="1" key="1">
    <citation type="submission" date="2023-10" db="EMBL/GenBank/DDBJ databases">
        <title>Genome assembly of Pristionchus species.</title>
        <authorList>
            <person name="Yoshida K."/>
            <person name="Sommer R.J."/>
        </authorList>
    </citation>
    <scope>NUCLEOTIDE SEQUENCE</scope>
    <source>
        <strain evidence="1">RS5133</strain>
    </source>
</reference>
<gene>
    <name evidence="1" type="ORF">PFISCL1PPCAC_7823</name>
</gene>
<comment type="caution">
    <text evidence="1">The sequence shown here is derived from an EMBL/GenBank/DDBJ whole genome shotgun (WGS) entry which is preliminary data.</text>
</comment>
<accession>A0AAV5VAY1</accession>
<name>A0AAV5VAY1_9BILA</name>
<evidence type="ECO:0000313" key="1">
    <source>
        <dbReference type="EMBL" id="GMT16526.1"/>
    </source>
</evidence>